<dbReference type="EMBL" id="CH476602">
    <property type="protein sequence ID" value="EAU33063.1"/>
    <property type="molecule type" value="Genomic_DNA"/>
</dbReference>
<evidence type="ECO:0000256" key="3">
    <source>
        <dbReference type="ARBA" id="ARBA00023002"/>
    </source>
</evidence>
<dbReference type="InterPro" id="IPR050740">
    <property type="entry name" value="Aldehyde_DH_Superfamily"/>
</dbReference>
<evidence type="ECO:0000313" key="8">
    <source>
        <dbReference type="Proteomes" id="UP000007963"/>
    </source>
</evidence>
<evidence type="ECO:0000313" key="7">
    <source>
        <dbReference type="EMBL" id="EAU33063.1"/>
    </source>
</evidence>
<protein>
    <recommendedName>
        <fullName evidence="6">Aldehyde dehydrogenase domain-containing protein</fullName>
    </recommendedName>
</protein>
<dbReference type="Pfam" id="PF00171">
    <property type="entry name" value="Aldedh"/>
    <property type="match status" value="1"/>
</dbReference>
<evidence type="ECO:0000256" key="5">
    <source>
        <dbReference type="RuleBase" id="RU003345"/>
    </source>
</evidence>
<evidence type="ECO:0000259" key="6">
    <source>
        <dbReference type="Pfam" id="PF00171"/>
    </source>
</evidence>
<dbReference type="HOGENOM" id="CLU_005391_1_0_1"/>
<dbReference type="GO" id="GO:0009450">
    <property type="term" value="P:gamma-aminobutyric acid catabolic process"/>
    <property type="evidence" value="ECO:0007669"/>
    <property type="project" value="TreeGrafter"/>
</dbReference>
<dbReference type="Proteomes" id="UP000007963">
    <property type="component" value="Unassembled WGS sequence"/>
</dbReference>
<evidence type="ECO:0000256" key="1">
    <source>
        <dbReference type="ARBA" id="ARBA00009986"/>
    </source>
</evidence>
<dbReference type="FunFam" id="3.40.605.10:FF:000012">
    <property type="entry name" value="NAD-dependent succinate-semialdehyde dehydrogenase"/>
    <property type="match status" value="1"/>
</dbReference>
<dbReference type="PROSITE" id="PS00070">
    <property type="entry name" value="ALDEHYDE_DEHYDR_CYS"/>
    <property type="match status" value="1"/>
</dbReference>
<dbReference type="STRING" id="341663.Q0CIG5"/>
<name>Q0CIG5_ASPTN</name>
<dbReference type="GeneID" id="4322387"/>
<dbReference type="PANTHER" id="PTHR43353:SF6">
    <property type="entry name" value="CYTOPLASMIC ALDEHYDE DEHYDROGENASE (EUROFUNG)"/>
    <property type="match status" value="1"/>
</dbReference>
<sequence>MAASAASDVRVPGRTVPLIIDNKDITTTTTLDVNNPGKSYLEHKCSSASVEDATQAVDSAQRAFPAWSKTRPAARREILLKAADVFLARKDEFIGYMCEETGAQVPYADFILMLGVNLLRDVAGKVSNIEATSPVLAQEGTSAMVYKQPYGVVLGIAPWNAPYILGTRAVALPLAAGNTTVLKGSELSPKCFWAIGEAFRQAGLPDGCLNVLYARPEDAAEVTTALIAHPAVKKLSFTGSTAIGRKVAQIAANYIKPVILELGGKAPTVVLDDADIEKAALGAAIGSFMHTGQVCMCTERIIVHRSIADKFREALKAAINNVLGGPNAELVAINAGAIAKNKALVRDAISKGGRVLLGDPDAQGASDTRMSAVIVENVTKDMDIYEDESFGPTASLFVVDSDEEAIKLANDTEYGLSAAVYTENLARGLYVAGQIESGAVHINSMTVHDEAALPHGGVKRSGYGRFGTKLLDEFLWTKSVTWMDYGY</sequence>
<evidence type="ECO:0000256" key="2">
    <source>
        <dbReference type="ARBA" id="ARBA00022857"/>
    </source>
</evidence>
<comment type="similarity">
    <text evidence="1 5">Belongs to the aldehyde dehydrogenase family.</text>
</comment>
<dbReference type="InterPro" id="IPR015590">
    <property type="entry name" value="Aldehyde_DH_dom"/>
</dbReference>
<keyword evidence="2" id="KW-0521">NADP</keyword>
<dbReference type="PANTHER" id="PTHR43353">
    <property type="entry name" value="SUCCINATE-SEMIALDEHYDE DEHYDROGENASE, MITOCHONDRIAL"/>
    <property type="match status" value="1"/>
</dbReference>
<dbReference type="CDD" id="cd07105">
    <property type="entry name" value="ALDH_SaliADH"/>
    <property type="match status" value="1"/>
</dbReference>
<accession>Q0CIG5</accession>
<proteinExistence type="inferred from homology"/>
<dbReference type="InterPro" id="IPR029510">
    <property type="entry name" value="Ald_DH_CS_GLU"/>
</dbReference>
<dbReference type="SUPFAM" id="SSF53720">
    <property type="entry name" value="ALDH-like"/>
    <property type="match status" value="1"/>
</dbReference>
<dbReference type="eggNOG" id="KOG2451">
    <property type="taxonomic scope" value="Eukaryota"/>
</dbReference>
<dbReference type="InterPro" id="IPR016162">
    <property type="entry name" value="Ald_DH_N"/>
</dbReference>
<dbReference type="OMA" id="PFGGEKH"/>
<evidence type="ECO:0000256" key="4">
    <source>
        <dbReference type="PROSITE-ProRule" id="PRU10007"/>
    </source>
</evidence>
<dbReference type="Gene3D" id="3.40.309.10">
    <property type="entry name" value="Aldehyde Dehydrogenase, Chain A, domain 2"/>
    <property type="match status" value="1"/>
</dbReference>
<dbReference type="RefSeq" id="XP_001215697.1">
    <property type="nucleotide sequence ID" value="XM_001215697.1"/>
</dbReference>
<dbReference type="InterPro" id="IPR016161">
    <property type="entry name" value="Ald_DH/histidinol_DH"/>
</dbReference>
<reference evidence="8" key="1">
    <citation type="submission" date="2005-09" db="EMBL/GenBank/DDBJ databases">
        <title>Annotation of the Aspergillus terreus NIH2624 genome.</title>
        <authorList>
            <person name="Birren B.W."/>
            <person name="Lander E.S."/>
            <person name="Galagan J.E."/>
            <person name="Nusbaum C."/>
            <person name="Devon K."/>
            <person name="Henn M."/>
            <person name="Ma L.-J."/>
            <person name="Jaffe D.B."/>
            <person name="Butler J."/>
            <person name="Alvarez P."/>
            <person name="Gnerre S."/>
            <person name="Grabherr M."/>
            <person name="Kleber M."/>
            <person name="Mauceli E.W."/>
            <person name="Brockman W."/>
            <person name="Rounsley S."/>
            <person name="Young S.K."/>
            <person name="LaButti K."/>
            <person name="Pushparaj V."/>
            <person name="DeCaprio D."/>
            <person name="Crawford M."/>
            <person name="Koehrsen M."/>
            <person name="Engels R."/>
            <person name="Montgomery P."/>
            <person name="Pearson M."/>
            <person name="Howarth C."/>
            <person name="Larson L."/>
            <person name="Luoma S."/>
            <person name="White J."/>
            <person name="Alvarado L."/>
            <person name="Kodira C.D."/>
            <person name="Zeng Q."/>
            <person name="Oleary S."/>
            <person name="Yandava C."/>
            <person name="Denning D.W."/>
            <person name="Nierman W.C."/>
            <person name="Milne T."/>
            <person name="Madden K."/>
        </authorList>
    </citation>
    <scope>NUCLEOTIDE SEQUENCE [LARGE SCALE GENOMIC DNA]</scope>
    <source>
        <strain evidence="8">NIH 2624 / FGSC A1156</strain>
    </source>
</reference>
<dbReference type="InterPro" id="IPR016163">
    <property type="entry name" value="Ald_DH_C"/>
</dbReference>
<dbReference type="GO" id="GO:0004777">
    <property type="term" value="F:succinate-semialdehyde dehydrogenase (NAD+) activity"/>
    <property type="evidence" value="ECO:0007669"/>
    <property type="project" value="TreeGrafter"/>
</dbReference>
<gene>
    <name evidence="7" type="ORF">ATEG_06519</name>
</gene>
<dbReference type="InterPro" id="IPR016160">
    <property type="entry name" value="Ald_DH_CS_CYS"/>
</dbReference>
<dbReference type="PROSITE" id="PS00687">
    <property type="entry name" value="ALDEHYDE_DEHYDR_GLU"/>
    <property type="match status" value="1"/>
</dbReference>
<dbReference type="VEuPathDB" id="FungiDB:ATEG_06519"/>
<dbReference type="OrthoDB" id="310895at2759"/>
<keyword evidence="3 5" id="KW-0560">Oxidoreductase</keyword>
<feature type="domain" description="Aldehyde dehydrogenase" evidence="6">
    <location>
        <begin position="29"/>
        <end position="480"/>
    </location>
</feature>
<dbReference type="Gene3D" id="3.40.605.10">
    <property type="entry name" value="Aldehyde Dehydrogenase, Chain A, domain 1"/>
    <property type="match status" value="1"/>
</dbReference>
<feature type="active site" evidence="4">
    <location>
        <position position="261"/>
    </location>
</feature>
<organism evidence="7 8">
    <name type="scientific">Aspergillus terreus (strain NIH 2624 / FGSC A1156)</name>
    <dbReference type="NCBI Taxonomy" id="341663"/>
    <lineage>
        <taxon>Eukaryota</taxon>
        <taxon>Fungi</taxon>
        <taxon>Dikarya</taxon>
        <taxon>Ascomycota</taxon>
        <taxon>Pezizomycotina</taxon>
        <taxon>Eurotiomycetes</taxon>
        <taxon>Eurotiomycetidae</taxon>
        <taxon>Eurotiales</taxon>
        <taxon>Aspergillaceae</taxon>
        <taxon>Aspergillus</taxon>
        <taxon>Aspergillus subgen. Circumdati</taxon>
    </lineage>
</organism>
<dbReference type="AlphaFoldDB" id="Q0CIG5"/>